<dbReference type="Pfam" id="PF01738">
    <property type="entry name" value="DLH"/>
    <property type="match status" value="1"/>
</dbReference>
<feature type="domain" description="Dienelactone hydrolase" evidence="2">
    <location>
        <begin position="85"/>
        <end position="271"/>
    </location>
</feature>
<sequence>MWLISDAVAGPETVYFRSADGTTKLVGYLFRPKAAGPWPAIVMLHGRGGPYSSNVNDDCTLVAPGAASPCNATTLSRRHAMWGQYWADRGYLALLPDSFGPRGKAHGFGRFTHDDPERADVNEKTVRPLDAEGALAYLHGRNDVIGSQIFLQGWSNGGSTALNVMIRQGTKPASYGGALVLYPGCGPAALLQPVIPATAPIALFLGTHDEEVSPLICQQVADRSRRAGARIDLSAYPGATHDFDDPSPRHRSVPGNQAAMNDVLEKAIALVARWKNSGG</sequence>
<dbReference type="InterPro" id="IPR029058">
    <property type="entry name" value="AB_hydrolase_fold"/>
</dbReference>
<proteinExistence type="predicted"/>
<accession>A0A176ZCU8</accession>
<evidence type="ECO:0000313" key="4">
    <source>
        <dbReference type="Proteomes" id="UP000077173"/>
    </source>
</evidence>
<evidence type="ECO:0000259" key="2">
    <source>
        <dbReference type="Pfam" id="PF01738"/>
    </source>
</evidence>
<name>A0A176ZCU8_9BRAD</name>
<dbReference type="AlphaFoldDB" id="A0A176ZCU8"/>
<reference evidence="3 4" key="1">
    <citation type="submission" date="2016-02" db="EMBL/GenBank/DDBJ databases">
        <title>Draft genome sequence of the strain BR 10247T Bradyrhizobium neotropicale isolated from nodules of Centrolobium paraense.</title>
        <authorList>
            <person name="Simoes-Araujo J.L."/>
            <person name="Barauna A.C."/>
            <person name="Silva K."/>
            <person name="Zilli J.E."/>
        </authorList>
    </citation>
    <scope>NUCLEOTIDE SEQUENCE [LARGE SCALE GENOMIC DNA]</scope>
    <source>
        <strain evidence="3 4">BR 10247</strain>
    </source>
</reference>
<evidence type="ECO:0000256" key="1">
    <source>
        <dbReference type="ARBA" id="ARBA00022801"/>
    </source>
</evidence>
<dbReference type="GO" id="GO:0052689">
    <property type="term" value="F:carboxylic ester hydrolase activity"/>
    <property type="evidence" value="ECO:0007669"/>
    <property type="project" value="UniProtKB-ARBA"/>
</dbReference>
<dbReference type="InterPro" id="IPR002925">
    <property type="entry name" value="Dienelactn_hydro"/>
</dbReference>
<dbReference type="EMBL" id="LSEF01000034">
    <property type="protein sequence ID" value="OAF18460.1"/>
    <property type="molecule type" value="Genomic_DNA"/>
</dbReference>
<dbReference type="PANTHER" id="PTHR22946">
    <property type="entry name" value="DIENELACTONE HYDROLASE DOMAIN-CONTAINING PROTEIN-RELATED"/>
    <property type="match status" value="1"/>
</dbReference>
<keyword evidence="4" id="KW-1185">Reference proteome</keyword>
<organism evidence="3 4">
    <name type="scientific">Bradyrhizobium neotropicale</name>
    <dbReference type="NCBI Taxonomy" id="1497615"/>
    <lineage>
        <taxon>Bacteria</taxon>
        <taxon>Pseudomonadati</taxon>
        <taxon>Pseudomonadota</taxon>
        <taxon>Alphaproteobacteria</taxon>
        <taxon>Hyphomicrobiales</taxon>
        <taxon>Nitrobacteraceae</taxon>
        <taxon>Bradyrhizobium</taxon>
    </lineage>
</organism>
<gene>
    <name evidence="3" type="ORF">AXW67_04745</name>
</gene>
<evidence type="ECO:0000313" key="3">
    <source>
        <dbReference type="EMBL" id="OAF18460.1"/>
    </source>
</evidence>
<dbReference type="Proteomes" id="UP000077173">
    <property type="component" value="Unassembled WGS sequence"/>
</dbReference>
<comment type="caution">
    <text evidence="3">The sequence shown here is derived from an EMBL/GenBank/DDBJ whole genome shotgun (WGS) entry which is preliminary data.</text>
</comment>
<keyword evidence="1 3" id="KW-0378">Hydrolase</keyword>
<dbReference type="PANTHER" id="PTHR22946:SF9">
    <property type="entry name" value="POLYKETIDE TRANSFERASE AF380"/>
    <property type="match status" value="1"/>
</dbReference>
<dbReference type="SUPFAM" id="SSF53474">
    <property type="entry name" value="alpha/beta-Hydrolases"/>
    <property type="match status" value="1"/>
</dbReference>
<dbReference type="Gene3D" id="3.40.50.1820">
    <property type="entry name" value="alpha/beta hydrolase"/>
    <property type="match status" value="1"/>
</dbReference>
<protein>
    <submittedName>
        <fullName evidence="3">Dienelactone hydrolase</fullName>
    </submittedName>
</protein>
<dbReference type="InterPro" id="IPR050261">
    <property type="entry name" value="FrsA_esterase"/>
</dbReference>